<dbReference type="InterPro" id="IPR000169">
    <property type="entry name" value="Pept_cys_AS"/>
</dbReference>
<dbReference type="SUPFAM" id="SSF54001">
    <property type="entry name" value="Cysteine proteinases"/>
    <property type="match status" value="1"/>
</dbReference>
<dbReference type="PANTHER" id="PTHR12411">
    <property type="entry name" value="CYSTEINE PROTEASE FAMILY C1-RELATED"/>
    <property type="match status" value="1"/>
</dbReference>
<feature type="domain" description="Peptidase C1A papain C-terminal" evidence="4">
    <location>
        <begin position="137"/>
        <end position="350"/>
    </location>
</feature>
<evidence type="ECO:0000256" key="3">
    <source>
        <dbReference type="ARBA" id="ARBA00023157"/>
    </source>
</evidence>
<dbReference type="SMART" id="SM00645">
    <property type="entry name" value="Pept_C1"/>
    <property type="match status" value="1"/>
</dbReference>
<comment type="similarity">
    <text evidence="1">Belongs to the peptidase C1 family.</text>
</comment>
<dbReference type="Pfam" id="PF08246">
    <property type="entry name" value="Inhibitor_I29"/>
    <property type="match status" value="1"/>
</dbReference>
<dbReference type="InterPro" id="IPR000668">
    <property type="entry name" value="Peptidase_C1A_C"/>
</dbReference>
<dbReference type="InterPro" id="IPR025660">
    <property type="entry name" value="Pept_his_AS"/>
</dbReference>
<dbReference type="GO" id="GO:0008234">
    <property type="term" value="F:cysteine-type peptidase activity"/>
    <property type="evidence" value="ECO:0007669"/>
    <property type="project" value="InterPro"/>
</dbReference>
<dbReference type="InterPro" id="IPR038765">
    <property type="entry name" value="Papain-like_cys_pep_sf"/>
</dbReference>
<reference evidence="6" key="1">
    <citation type="submission" date="2021-09" db="EMBL/GenBank/DDBJ databases">
        <authorList>
            <consortium name="AG Swart"/>
            <person name="Singh M."/>
            <person name="Singh A."/>
            <person name="Seah K."/>
            <person name="Emmerich C."/>
        </authorList>
    </citation>
    <scope>NUCLEOTIDE SEQUENCE</scope>
    <source>
        <strain evidence="6">ATCC30299</strain>
    </source>
</reference>
<dbReference type="PROSITE" id="PS00639">
    <property type="entry name" value="THIOL_PROTEASE_HIS"/>
    <property type="match status" value="1"/>
</dbReference>
<name>A0AAU9IH59_9CILI</name>
<dbReference type="EMBL" id="CAJZBQ010000011">
    <property type="protein sequence ID" value="CAG9314240.1"/>
    <property type="molecule type" value="Genomic_DNA"/>
</dbReference>
<dbReference type="InterPro" id="IPR013201">
    <property type="entry name" value="Prot_inhib_I29"/>
</dbReference>
<dbReference type="Proteomes" id="UP001162131">
    <property type="component" value="Unassembled WGS sequence"/>
</dbReference>
<evidence type="ECO:0000313" key="6">
    <source>
        <dbReference type="EMBL" id="CAG9314240.1"/>
    </source>
</evidence>
<evidence type="ECO:0000256" key="1">
    <source>
        <dbReference type="ARBA" id="ARBA00008455"/>
    </source>
</evidence>
<dbReference type="InterPro" id="IPR039417">
    <property type="entry name" value="Peptidase_C1A_papain-like"/>
</dbReference>
<dbReference type="Pfam" id="PF00112">
    <property type="entry name" value="Peptidase_C1"/>
    <property type="match status" value="1"/>
</dbReference>
<dbReference type="PRINTS" id="PR00705">
    <property type="entry name" value="PAPAIN"/>
</dbReference>
<accession>A0AAU9IH59</accession>
<dbReference type="SMART" id="SM00848">
    <property type="entry name" value="Inhibitor_I29"/>
    <property type="match status" value="1"/>
</dbReference>
<evidence type="ECO:0000313" key="7">
    <source>
        <dbReference type="Proteomes" id="UP001162131"/>
    </source>
</evidence>
<feature type="domain" description="Cathepsin propeptide inhibitor" evidence="5">
    <location>
        <begin position="56"/>
        <end position="112"/>
    </location>
</feature>
<dbReference type="CDD" id="cd02248">
    <property type="entry name" value="Peptidase_C1A"/>
    <property type="match status" value="1"/>
</dbReference>
<sequence length="351" mass="38084">MEGYFAQGSNSQKSKKTVFAVLGLLAVVGVVATVAVASSSSVSPALAQFVIEEQEFREFMDTHGKSYSSNEEYQMRFKIFRDNSAYIRIFNSFGNSWALGVNKFADMSFPEFKAKYLPYKFPAKENTNVVMLDEVSVPSAIDWTTKGAVTAVKNQGQCGSCWSFSTTGSVEGAWFLSGHTLVSLSEQELVDCSTSYGNQGCNGGLMDNAFKYIIAKGITSEANYPYTAKDGLCNKAKASQVNATISKYTDVAKDNISQLFAAVAQQPVSVAVEANQDSWQLYKSGIVTKDCGTALDHGVLIVGYNQTSTPQYWKVKNSWGADWGEQGFIRIAVKAGAGICGINMQPSYPTV</sequence>
<evidence type="ECO:0000259" key="5">
    <source>
        <dbReference type="SMART" id="SM00848"/>
    </source>
</evidence>
<evidence type="ECO:0000259" key="4">
    <source>
        <dbReference type="SMART" id="SM00645"/>
    </source>
</evidence>
<dbReference type="FunFam" id="3.90.70.10:FF:000039">
    <property type="entry name" value="Cysteine proteinase 2, putative"/>
    <property type="match status" value="1"/>
</dbReference>
<proteinExistence type="inferred from homology"/>
<organism evidence="6 7">
    <name type="scientific">Blepharisma stoltei</name>
    <dbReference type="NCBI Taxonomy" id="1481888"/>
    <lineage>
        <taxon>Eukaryota</taxon>
        <taxon>Sar</taxon>
        <taxon>Alveolata</taxon>
        <taxon>Ciliophora</taxon>
        <taxon>Postciliodesmatophora</taxon>
        <taxon>Heterotrichea</taxon>
        <taxon>Heterotrichida</taxon>
        <taxon>Blepharismidae</taxon>
        <taxon>Blepharisma</taxon>
    </lineage>
</organism>
<keyword evidence="2" id="KW-0865">Zymogen</keyword>
<dbReference type="Gene3D" id="3.90.70.10">
    <property type="entry name" value="Cysteine proteinases"/>
    <property type="match status" value="1"/>
</dbReference>
<keyword evidence="3" id="KW-1015">Disulfide bond</keyword>
<dbReference type="GO" id="GO:0006508">
    <property type="term" value="P:proteolysis"/>
    <property type="evidence" value="ECO:0007669"/>
    <property type="project" value="InterPro"/>
</dbReference>
<dbReference type="InterPro" id="IPR013128">
    <property type="entry name" value="Peptidase_C1A"/>
</dbReference>
<evidence type="ECO:0000256" key="2">
    <source>
        <dbReference type="ARBA" id="ARBA00023145"/>
    </source>
</evidence>
<protein>
    <submittedName>
        <fullName evidence="6">Uncharacterized protein</fullName>
    </submittedName>
</protein>
<keyword evidence="7" id="KW-1185">Reference proteome</keyword>
<dbReference type="AlphaFoldDB" id="A0AAU9IH59"/>
<dbReference type="PROSITE" id="PS00139">
    <property type="entry name" value="THIOL_PROTEASE_CYS"/>
    <property type="match status" value="1"/>
</dbReference>
<comment type="caution">
    <text evidence="6">The sequence shown here is derived from an EMBL/GenBank/DDBJ whole genome shotgun (WGS) entry which is preliminary data.</text>
</comment>
<gene>
    <name evidence="6" type="ORF">BSTOLATCC_MIC10036</name>
</gene>